<reference evidence="3 4" key="1">
    <citation type="submission" date="2020-02" db="EMBL/GenBank/DDBJ databases">
        <title>Complete genome sequence of Pseudomonas multiresinivorans ORNL1.</title>
        <authorList>
            <person name="Podar M."/>
        </authorList>
    </citation>
    <scope>NUCLEOTIDE SEQUENCE [LARGE SCALE GENOMIC DNA]</scope>
    <source>
        <strain evidence="4">populi</strain>
    </source>
</reference>
<dbReference type="InterPro" id="IPR036754">
    <property type="entry name" value="YbaK/aa-tRNA-synt-asso_dom_sf"/>
</dbReference>
<gene>
    <name evidence="3" type="ORF">G4G71_14890</name>
</gene>
<organism evidence="3 4">
    <name type="scientific">Pseudomonas multiresinivorans</name>
    <dbReference type="NCBI Taxonomy" id="95301"/>
    <lineage>
        <taxon>Bacteria</taxon>
        <taxon>Pseudomonadati</taxon>
        <taxon>Pseudomonadota</taxon>
        <taxon>Gammaproteobacteria</taxon>
        <taxon>Pseudomonadales</taxon>
        <taxon>Pseudomonadaceae</taxon>
        <taxon>Pseudomonas</taxon>
    </lineage>
</organism>
<dbReference type="RefSeq" id="WP_169938737.1">
    <property type="nucleotide sequence ID" value="NZ_CP048833.1"/>
</dbReference>
<dbReference type="PANTHER" id="PTHR31423">
    <property type="entry name" value="YBAK DOMAIN-CONTAINING PROTEIN"/>
    <property type="match status" value="1"/>
</dbReference>
<dbReference type="PANTHER" id="PTHR31423:SF3">
    <property type="entry name" value="PROLYL-TRNA SYNTHETASE ASSOCIATED DOMAIN-CONTAINING PROTEIN 1-RELATED"/>
    <property type="match status" value="1"/>
</dbReference>
<sequence>MQVDELYALLDKLQIGFEKVEHPAFGSIADFHEAGIEFPGQNVKCLFLRNRKGSRYFLLILDELKSADLAALAVQIGESRLSFGSEERLMELMGLTPGSVTPFALADDREQRISVLLDDGIRQDDLVGFHPLINSETLCIQYADLLKFLAHTGHVPVQVTI</sequence>
<dbReference type="Pfam" id="PF04073">
    <property type="entry name" value="tRNA_edit"/>
    <property type="match status" value="1"/>
</dbReference>
<dbReference type="AlphaFoldDB" id="A0A7Z3BLG1"/>
<dbReference type="SUPFAM" id="SSF55826">
    <property type="entry name" value="YbaK/ProRS associated domain"/>
    <property type="match status" value="1"/>
</dbReference>
<dbReference type="EMBL" id="CP048833">
    <property type="protein sequence ID" value="QJP09098.1"/>
    <property type="molecule type" value="Genomic_DNA"/>
</dbReference>
<dbReference type="GO" id="GO:0002161">
    <property type="term" value="F:aminoacyl-tRNA deacylase activity"/>
    <property type="evidence" value="ECO:0007669"/>
    <property type="project" value="InterPro"/>
</dbReference>
<comment type="similarity">
    <text evidence="1">Belongs to the PRORSD1 family.</text>
</comment>
<protein>
    <submittedName>
        <fullName evidence="3">Prolyl-tRNA synthetase associated domain-containing protein</fullName>
    </submittedName>
</protein>
<dbReference type="Gene3D" id="3.90.960.10">
    <property type="entry name" value="YbaK/aminoacyl-tRNA synthetase-associated domain"/>
    <property type="match status" value="1"/>
</dbReference>
<evidence type="ECO:0000256" key="1">
    <source>
        <dbReference type="ARBA" id="ARBA00010201"/>
    </source>
</evidence>
<name>A0A7Z3BLG1_9PSED</name>
<keyword evidence="4" id="KW-1185">Reference proteome</keyword>
<accession>A0A7Z3BLG1</accession>
<dbReference type="KEGG" id="pmui:G4G71_14890"/>
<evidence type="ECO:0000313" key="4">
    <source>
        <dbReference type="Proteomes" id="UP000502549"/>
    </source>
</evidence>
<evidence type="ECO:0000259" key="2">
    <source>
        <dbReference type="Pfam" id="PF04073"/>
    </source>
</evidence>
<dbReference type="CDD" id="cd04335">
    <property type="entry name" value="PrdX_deacylase"/>
    <property type="match status" value="1"/>
</dbReference>
<dbReference type="GO" id="GO:0004812">
    <property type="term" value="F:aminoacyl-tRNA ligase activity"/>
    <property type="evidence" value="ECO:0007669"/>
    <property type="project" value="UniProtKB-KW"/>
</dbReference>
<keyword evidence="3" id="KW-0030">Aminoacyl-tRNA synthetase</keyword>
<dbReference type="InterPro" id="IPR040285">
    <property type="entry name" value="ProX/PRXD1"/>
</dbReference>
<keyword evidence="3" id="KW-0436">Ligase</keyword>
<proteinExistence type="inferred from homology"/>
<evidence type="ECO:0000313" key="3">
    <source>
        <dbReference type="EMBL" id="QJP09098.1"/>
    </source>
</evidence>
<dbReference type="InterPro" id="IPR007214">
    <property type="entry name" value="YbaK/aa-tRNA-synth-assoc-dom"/>
</dbReference>
<dbReference type="Proteomes" id="UP000502549">
    <property type="component" value="Chromosome"/>
</dbReference>
<feature type="domain" description="YbaK/aminoacyl-tRNA synthetase-associated" evidence="2">
    <location>
        <begin position="22"/>
        <end position="148"/>
    </location>
</feature>